<keyword evidence="3" id="KW-1185">Reference proteome</keyword>
<dbReference type="Proteomes" id="UP000605992">
    <property type="component" value="Unassembled WGS sequence"/>
</dbReference>
<evidence type="ECO:0000313" key="3">
    <source>
        <dbReference type="Proteomes" id="UP000605992"/>
    </source>
</evidence>
<dbReference type="PANTHER" id="PTHR42847">
    <property type="entry name" value="ALKANESULFONATE MONOOXYGENASE"/>
    <property type="match status" value="1"/>
</dbReference>
<dbReference type="SUPFAM" id="SSF51679">
    <property type="entry name" value="Bacterial luciferase-like"/>
    <property type="match status" value="1"/>
</dbReference>
<dbReference type="InterPro" id="IPR050172">
    <property type="entry name" value="SsuD_RutA_monooxygenase"/>
</dbReference>
<dbReference type="Gene3D" id="3.20.20.30">
    <property type="entry name" value="Luciferase-like domain"/>
    <property type="match status" value="1"/>
</dbReference>
<evidence type="ECO:0000256" key="1">
    <source>
        <dbReference type="SAM" id="MobiDB-lite"/>
    </source>
</evidence>
<dbReference type="PANTHER" id="PTHR42847:SF4">
    <property type="entry name" value="ALKANESULFONATE MONOOXYGENASE-RELATED"/>
    <property type="match status" value="1"/>
</dbReference>
<feature type="compositionally biased region" description="Basic and acidic residues" evidence="1">
    <location>
        <begin position="45"/>
        <end position="58"/>
    </location>
</feature>
<dbReference type="GO" id="GO:0008726">
    <property type="term" value="F:alkanesulfonate monooxygenase activity"/>
    <property type="evidence" value="ECO:0007669"/>
    <property type="project" value="TreeGrafter"/>
</dbReference>
<dbReference type="AlphaFoldDB" id="A0A8J3V5C6"/>
<proteinExistence type="predicted"/>
<name>A0A8J3V5C6_9ACTN</name>
<reference evidence="2" key="1">
    <citation type="submission" date="2021-01" db="EMBL/GenBank/DDBJ databases">
        <title>Whole genome shotgun sequence of Planotetraspora thailandica NBRC 104271.</title>
        <authorList>
            <person name="Komaki H."/>
            <person name="Tamura T."/>
        </authorList>
    </citation>
    <scope>NUCLEOTIDE SEQUENCE</scope>
    <source>
        <strain evidence="2">NBRC 104271</strain>
    </source>
</reference>
<comment type="caution">
    <text evidence="2">The sequence shown here is derived from an EMBL/GenBank/DDBJ whole genome shotgun (WGS) entry which is preliminary data.</text>
</comment>
<dbReference type="EMBL" id="BOOR01000031">
    <property type="protein sequence ID" value="GII55857.1"/>
    <property type="molecule type" value="Genomic_DNA"/>
</dbReference>
<organism evidence="2 3">
    <name type="scientific">Planotetraspora thailandica</name>
    <dbReference type="NCBI Taxonomy" id="487172"/>
    <lineage>
        <taxon>Bacteria</taxon>
        <taxon>Bacillati</taxon>
        <taxon>Actinomycetota</taxon>
        <taxon>Actinomycetes</taxon>
        <taxon>Streptosporangiales</taxon>
        <taxon>Streptosporangiaceae</taxon>
        <taxon>Planotetraspora</taxon>
    </lineage>
</organism>
<dbReference type="InterPro" id="IPR036661">
    <property type="entry name" value="Luciferase-like_sf"/>
</dbReference>
<evidence type="ECO:0000313" key="2">
    <source>
        <dbReference type="EMBL" id="GII55857.1"/>
    </source>
</evidence>
<gene>
    <name evidence="2" type="ORF">Pth03_42460</name>
</gene>
<evidence type="ECO:0008006" key="4">
    <source>
        <dbReference type="Google" id="ProtNLM"/>
    </source>
</evidence>
<protein>
    <recommendedName>
        <fullName evidence="4">Luciferase-like domain-containing protein</fullName>
    </recommendedName>
</protein>
<dbReference type="GO" id="GO:0046306">
    <property type="term" value="P:alkanesulfonate catabolic process"/>
    <property type="evidence" value="ECO:0007669"/>
    <property type="project" value="TreeGrafter"/>
</dbReference>
<sequence>MQVPGPPIIVGGRGPKRTPELAARYADEFNMPFKSVAETAEAYERVREAGERTGRAEAGRAPLHAPSALPPEDPVIGSPAKLVERIHEFAAIGASRVHLRLIDMNDPDHLELMAAEVLPYV</sequence>
<accession>A0A8J3V5C6</accession>
<feature type="region of interest" description="Disordered" evidence="1">
    <location>
        <begin position="45"/>
        <end position="76"/>
    </location>
</feature>